<dbReference type="InterPro" id="IPR006140">
    <property type="entry name" value="D-isomer_DH_NAD-bd"/>
</dbReference>
<evidence type="ECO:0000259" key="4">
    <source>
        <dbReference type="Pfam" id="PF00389"/>
    </source>
</evidence>
<feature type="domain" description="D-isomer specific 2-hydroxyacid dehydrogenase catalytic" evidence="4">
    <location>
        <begin position="15"/>
        <end position="335"/>
    </location>
</feature>
<evidence type="ECO:0000313" key="6">
    <source>
        <dbReference type="EMBL" id="TGK92023.1"/>
    </source>
</evidence>
<dbReference type="InterPro" id="IPR050223">
    <property type="entry name" value="D-isomer_2-hydroxyacid_DH"/>
</dbReference>
<gene>
    <name evidence="6" type="ORF">EHQ30_17745</name>
</gene>
<feature type="domain" description="D-isomer specific 2-hydroxyacid dehydrogenase NAD-binding" evidence="5">
    <location>
        <begin position="112"/>
        <end position="304"/>
    </location>
</feature>
<dbReference type="EMBL" id="RQFP01000014">
    <property type="protein sequence ID" value="TGK92023.1"/>
    <property type="molecule type" value="Genomic_DNA"/>
</dbReference>
<reference evidence="6" key="1">
    <citation type="journal article" date="2019" name="PLoS Negl. Trop. Dis.">
        <title>Revisiting the worldwide diversity of Leptospira species in the environment.</title>
        <authorList>
            <person name="Vincent A.T."/>
            <person name="Schiettekatte O."/>
            <person name="Bourhy P."/>
            <person name="Veyrier F.J."/>
            <person name="Picardeau M."/>
        </authorList>
    </citation>
    <scope>NUCLEOTIDE SEQUENCE [LARGE SCALE GENOMIC DNA]</scope>
    <source>
        <strain evidence="6">201800277</strain>
    </source>
</reference>
<evidence type="ECO:0000259" key="5">
    <source>
        <dbReference type="Pfam" id="PF02826"/>
    </source>
</evidence>
<keyword evidence="7" id="KW-1185">Reference proteome</keyword>
<dbReference type="PROSITE" id="PS00670">
    <property type="entry name" value="D_2_HYDROXYACID_DH_2"/>
    <property type="match status" value="1"/>
</dbReference>
<evidence type="ECO:0000256" key="1">
    <source>
        <dbReference type="ARBA" id="ARBA00005854"/>
    </source>
</evidence>
<dbReference type="Pfam" id="PF00389">
    <property type="entry name" value="2-Hacid_dh"/>
    <property type="match status" value="1"/>
</dbReference>
<dbReference type="Proteomes" id="UP000297891">
    <property type="component" value="Unassembled WGS sequence"/>
</dbReference>
<sequence length="335" mass="36585">MQKVFVSTFPFCRTSPKALEVLESNGYEVVINPLGRKMKPAEVAEAAKDFDALIAGTEDLTSLVNATKTLKLISRVGVGLDSVPLDLCRDKGIAVAYTPDAVSPAVSELALSLIVDALRKVTYSDREIRSGKWTRPYGERIGGSTIGIVGFGRIGKRVASHLLGYLPKEILVCDLIDQTESISILNGVASNIQKVNDNLGKNWNSSKVTQVDLETLLKTSDAISIHIPLTSETKNLLNYKKMLLMKPNAVLVNTARGGIVNEYDLYKALNENLISSAAMDVFEEEPYKGPLCELENVILTQHMGSCSNDCREDMEREAAENVVGFFGGGDWERVV</sequence>
<evidence type="ECO:0000256" key="2">
    <source>
        <dbReference type="ARBA" id="ARBA00023002"/>
    </source>
</evidence>
<evidence type="ECO:0000313" key="7">
    <source>
        <dbReference type="Proteomes" id="UP000297891"/>
    </source>
</evidence>
<comment type="similarity">
    <text evidence="1 3">Belongs to the D-isomer specific 2-hydroxyacid dehydrogenase family.</text>
</comment>
<accession>A0A2M9Y215</accession>
<dbReference type="SUPFAM" id="SSF52283">
    <property type="entry name" value="Formate/glycerate dehydrogenase catalytic domain-like"/>
    <property type="match status" value="1"/>
</dbReference>
<dbReference type="PROSITE" id="PS00065">
    <property type="entry name" value="D_2_HYDROXYACID_DH_1"/>
    <property type="match status" value="1"/>
</dbReference>
<dbReference type="InterPro" id="IPR029752">
    <property type="entry name" value="D-isomer_DH_CS1"/>
</dbReference>
<dbReference type="Gene3D" id="3.40.50.720">
    <property type="entry name" value="NAD(P)-binding Rossmann-like Domain"/>
    <property type="match status" value="2"/>
</dbReference>
<protein>
    <submittedName>
        <fullName evidence="6">Dehydrogenase</fullName>
    </submittedName>
</protein>
<dbReference type="InterPro" id="IPR036291">
    <property type="entry name" value="NAD(P)-bd_dom_sf"/>
</dbReference>
<dbReference type="AlphaFoldDB" id="A0A2M9Y215"/>
<dbReference type="RefSeq" id="WP_100790838.1">
    <property type="nucleotide sequence ID" value="NZ_NPDQ01000004.1"/>
</dbReference>
<dbReference type="GO" id="GO:0030267">
    <property type="term" value="F:glyoxylate reductase (NADPH) activity"/>
    <property type="evidence" value="ECO:0007669"/>
    <property type="project" value="TreeGrafter"/>
</dbReference>
<dbReference type="PANTHER" id="PTHR10996">
    <property type="entry name" value="2-HYDROXYACID DEHYDROGENASE-RELATED"/>
    <property type="match status" value="1"/>
</dbReference>
<dbReference type="InterPro" id="IPR006139">
    <property type="entry name" value="D-isomer_2_OHA_DH_cat_dom"/>
</dbReference>
<evidence type="ECO:0000256" key="3">
    <source>
        <dbReference type="RuleBase" id="RU003719"/>
    </source>
</evidence>
<dbReference type="OrthoDB" id="9805416at2"/>
<dbReference type="PANTHER" id="PTHR10996:SF283">
    <property type="entry name" value="GLYOXYLATE_HYDROXYPYRUVATE REDUCTASE B"/>
    <property type="match status" value="1"/>
</dbReference>
<dbReference type="PROSITE" id="PS00671">
    <property type="entry name" value="D_2_HYDROXYACID_DH_3"/>
    <property type="match status" value="1"/>
</dbReference>
<dbReference type="GO" id="GO:0005829">
    <property type="term" value="C:cytosol"/>
    <property type="evidence" value="ECO:0007669"/>
    <property type="project" value="TreeGrafter"/>
</dbReference>
<proteinExistence type="inferred from homology"/>
<dbReference type="CDD" id="cd12172">
    <property type="entry name" value="PGDH_like_2"/>
    <property type="match status" value="1"/>
</dbReference>
<dbReference type="SUPFAM" id="SSF51735">
    <property type="entry name" value="NAD(P)-binding Rossmann-fold domains"/>
    <property type="match status" value="1"/>
</dbReference>
<dbReference type="GO" id="GO:0016618">
    <property type="term" value="F:hydroxypyruvate reductase [NAD(P)H] activity"/>
    <property type="evidence" value="ECO:0007669"/>
    <property type="project" value="TreeGrafter"/>
</dbReference>
<organism evidence="6 7">
    <name type="scientific">Leptospira brenneri</name>
    <dbReference type="NCBI Taxonomy" id="2023182"/>
    <lineage>
        <taxon>Bacteria</taxon>
        <taxon>Pseudomonadati</taxon>
        <taxon>Spirochaetota</taxon>
        <taxon>Spirochaetia</taxon>
        <taxon>Leptospirales</taxon>
        <taxon>Leptospiraceae</taxon>
        <taxon>Leptospira</taxon>
    </lineage>
</organism>
<keyword evidence="2 3" id="KW-0560">Oxidoreductase</keyword>
<comment type="caution">
    <text evidence="6">The sequence shown here is derived from an EMBL/GenBank/DDBJ whole genome shotgun (WGS) entry which is preliminary data.</text>
</comment>
<dbReference type="GO" id="GO:0051287">
    <property type="term" value="F:NAD binding"/>
    <property type="evidence" value="ECO:0007669"/>
    <property type="project" value="InterPro"/>
</dbReference>
<name>A0A2M9Y215_9LEPT</name>
<dbReference type="InterPro" id="IPR029753">
    <property type="entry name" value="D-isomer_DH_CS"/>
</dbReference>
<dbReference type="Pfam" id="PF02826">
    <property type="entry name" value="2-Hacid_dh_C"/>
    <property type="match status" value="1"/>
</dbReference>